<keyword evidence="1" id="KW-0694">RNA-binding</keyword>
<dbReference type="OrthoDB" id="9811532at2"/>
<proteinExistence type="predicted"/>
<name>A0A1C1A7C0_9BACL</name>
<dbReference type="RefSeq" id="WP_056622694.1">
    <property type="nucleotide sequence ID" value="NZ_LYPC01000011.1"/>
</dbReference>
<comment type="caution">
    <text evidence="2">The sequence shown here is derived from an EMBL/GenBank/DDBJ whole genome shotgun (WGS) entry which is preliminary data.</text>
</comment>
<dbReference type="AlphaFoldDB" id="A0A1C1A7C0"/>
<dbReference type="NCBIfam" id="TIGR02988">
    <property type="entry name" value="YaaA_near_RecF"/>
    <property type="match status" value="1"/>
</dbReference>
<dbReference type="STRING" id="512399.A8709_03250"/>
<dbReference type="Pfam" id="PF13275">
    <property type="entry name" value="S4_2"/>
    <property type="match status" value="1"/>
</dbReference>
<protein>
    <submittedName>
        <fullName evidence="2">RNA-binding protein</fullName>
    </submittedName>
</protein>
<dbReference type="SUPFAM" id="SSF55174">
    <property type="entry name" value="Alpha-L RNA-binding motif"/>
    <property type="match status" value="1"/>
</dbReference>
<evidence type="ECO:0000313" key="3">
    <source>
        <dbReference type="Proteomes" id="UP000093309"/>
    </source>
</evidence>
<dbReference type="GO" id="GO:0003723">
    <property type="term" value="F:RNA binding"/>
    <property type="evidence" value="ECO:0007669"/>
    <property type="project" value="UniProtKB-KW"/>
</dbReference>
<organism evidence="2 3">
    <name type="scientific">Paenibacillus pectinilyticus</name>
    <dbReference type="NCBI Taxonomy" id="512399"/>
    <lineage>
        <taxon>Bacteria</taxon>
        <taxon>Bacillati</taxon>
        <taxon>Bacillota</taxon>
        <taxon>Bacilli</taxon>
        <taxon>Bacillales</taxon>
        <taxon>Paenibacillaceae</taxon>
        <taxon>Paenibacillus</taxon>
    </lineage>
</organism>
<dbReference type="PROSITE" id="PS50889">
    <property type="entry name" value="S4"/>
    <property type="match status" value="1"/>
</dbReference>
<dbReference type="Gene3D" id="3.10.290.10">
    <property type="entry name" value="RNA-binding S4 domain"/>
    <property type="match status" value="1"/>
</dbReference>
<dbReference type="InterPro" id="IPR014330">
    <property type="entry name" value="RNA-bd_S4-rel_YaaA"/>
</dbReference>
<evidence type="ECO:0000256" key="1">
    <source>
        <dbReference type="PROSITE-ProRule" id="PRU00182"/>
    </source>
</evidence>
<evidence type="ECO:0000313" key="2">
    <source>
        <dbReference type="EMBL" id="OCT16456.1"/>
    </source>
</evidence>
<dbReference type="InterPro" id="IPR036986">
    <property type="entry name" value="S4_RNA-bd_sf"/>
</dbReference>
<dbReference type="EMBL" id="LYPC01000011">
    <property type="protein sequence ID" value="OCT16456.1"/>
    <property type="molecule type" value="Genomic_DNA"/>
</dbReference>
<gene>
    <name evidence="2" type="ORF">A8709_03250</name>
</gene>
<reference evidence="3" key="1">
    <citation type="submission" date="2016-05" db="EMBL/GenBank/DDBJ databases">
        <title>Paenibacillus oryzae. sp. nov., isolated from the rice root.</title>
        <authorList>
            <person name="Zhang J."/>
            <person name="Zhang X."/>
        </authorList>
    </citation>
    <scope>NUCLEOTIDE SEQUENCE [LARGE SCALE GENOMIC DNA]</scope>
    <source>
        <strain evidence="3">KCTC13222</strain>
    </source>
</reference>
<keyword evidence="3" id="KW-1185">Reference proteome</keyword>
<sequence>MKQIVINTAYITLGQFLKLSDCISTGGQAKFFVVETKIEVNGQAENRRGRKLVPQDIVKVEGFGQFEVISS</sequence>
<dbReference type="Proteomes" id="UP000093309">
    <property type="component" value="Unassembled WGS sequence"/>
</dbReference>
<accession>A0A1C1A7C0</accession>